<dbReference type="EMBL" id="CAJOBF010008961">
    <property type="protein sequence ID" value="CAF4265882.1"/>
    <property type="molecule type" value="Genomic_DNA"/>
</dbReference>
<dbReference type="Gene3D" id="3.60.10.10">
    <property type="entry name" value="Endonuclease/exonuclease/phosphatase"/>
    <property type="match status" value="1"/>
</dbReference>
<dbReference type="SUPFAM" id="SSF56219">
    <property type="entry name" value="DNase I-like"/>
    <property type="match status" value="1"/>
</dbReference>
<dbReference type="AlphaFoldDB" id="A0A820FKD4"/>
<reference evidence="1" key="1">
    <citation type="submission" date="2021-02" db="EMBL/GenBank/DDBJ databases">
        <authorList>
            <person name="Nowell W R."/>
        </authorList>
    </citation>
    <scope>NUCLEOTIDE SEQUENCE</scope>
</reference>
<evidence type="ECO:0000313" key="1">
    <source>
        <dbReference type="EMBL" id="CAF4265882.1"/>
    </source>
</evidence>
<name>A0A820FKD4_9BILA</name>
<protein>
    <recommendedName>
        <fullName evidence="3">Endonuclease/exonuclease/phosphatase domain-containing protein</fullName>
    </recommendedName>
</protein>
<proteinExistence type="predicted"/>
<accession>A0A820FKD4</accession>
<dbReference type="InterPro" id="IPR036691">
    <property type="entry name" value="Endo/exonu/phosph_ase_sf"/>
</dbReference>
<organism evidence="1 2">
    <name type="scientific">Rotaria magnacalcarata</name>
    <dbReference type="NCBI Taxonomy" id="392030"/>
    <lineage>
        <taxon>Eukaryota</taxon>
        <taxon>Metazoa</taxon>
        <taxon>Spiralia</taxon>
        <taxon>Gnathifera</taxon>
        <taxon>Rotifera</taxon>
        <taxon>Eurotatoria</taxon>
        <taxon>Bdelloidea</taxon>
        <taxon>Philodinida</taxon>
        <taxon>Philodinidae</taxon>
        <taxon>Rotaria</taxon>
    </lineage>
</organism>
<gene>
    <name evidence="1" type="ORF">UXM345_LOCUS31532</name>
</gene>
<sequence length="213" mass="23941">MDLSRQATLPYSTLETNTKEEVLLVKLNGKPFNISIIQSYAPTTDHNEEAITKFYEDLDLAYKQCKSQNIVNVMGDFNAKVGNERIGSTVGPFGLGTVLSSKAFPGADCDSDHAPVISDIPVKPKIVKTTAKNMMLQVHLLKNNLNIKENFRIEVQNRFEALTEINEFTETEILWEQLKSTITASAEKVLPKAQPNKKTEWINNGILELMEQR</sequence>
<dbReference type="Proteomes" id="UP000663842">
    <property type="component" value="Unassembled WGS sequence"/>
</dbReference>
<evidence type="ECO:0008006" key="3">
    <source>
        <dbReference type="Google" id="ProtNLM"/>
    </source>
</evidence>
<comment type="caution">
    <text evidence="1">The sequence shown here is derived from an EMBL/GenBank/DDBJ whole genome shotgun (WGS) entry which is preliminary data.</text>
</comment>
<evidence type="ECO:0000313" key="2">
    <source>
        <dbReference type="Proteomes" id="UP000663842"/>
    </source>
</evidence>